<dbReference type="EMBL" id="FNCP01000009">
    <property type="protein sequence ID" value="SDH06320.1"/>
    <property type="molecule type" value="Genomic_DNA"/>
</dbReference>
<evidence type="ECO:0000313" key="2">
    <source>
        <dbReference type="Proteomes" id="UP000198656"/>
    </source>
</evidence>
<dbReference type="AlphaFoldDB" id="A0A1G7ZDZ2"/>
<dbReference type="RefSeq" id="WP_014902027.1">
    <property type="nucleotide sequence ID" value="NZ_FNCP01000009.1"/>
</dbReference>
<gene>
    <name evidence="1" type="ORF">SAMN05443529_10972</name>
</gene>
<proteinExistence type="predicted"/>
<accession>A0A1G7ZDZ2</accession>
<organism evidence="1 2">
    <name type="scientific">Desulfosporosinus hippei DSM 8344</name>
    <dbReference type="NCBI Taxonomy" id="1121419"/>
    <lineage>
        <taxon>Bacteria</taxon>
        <taxon>Bacillati</taxon>
        <taxon>Bacillota</taxon>
        <taxon>Clostridia</taxon>
        <taxon>Eubacteriales</taxon>
        <taxon>Desulfitobacteriaceae</taxon>
        <taxon>Desulfosporosinus</taxon>
    </lineage>
</organism>
<name>A0A1G7ZDZ2_9FIRM</name>
<dbReference type="Proteomes" id="UP000198656">
    <property type="component" value="Unassembled WGS sequence"/>
</dbReference>
<dbReference type="STRING" id="1121419.SAMN05443529_10972"/>
<protein>
    <submittedName>
        <fullName evidence="1">Uncharacterized protein</fullName>
    </submittedName>
</protein>
<keyword evidence="2" id="KW-1185">Reference proteome</keyword>
<sequence>MKIRIGDELLTEHIRVRIRVDFRGESKTGRFFFGGKSKELVAETMREQQVALLRNVPLQGIIIEDIDLSLDIYTVAEENGRRHHDEVAYAPIILTLRVENIDDLLPFLVKPEFRKIEFLSPENISLHRLDMERLLFRLSQSFQQELRLLEQKYSR</sequence>
<evidence type="ECO:0000313" key="1">
    <source>
        <dbReference type="EMBL" id="SDH06320.1"/>
    </source>
</evidence>
<dbReference type="OrthoDB" id="1723695at2"/>
<reference evidence="2" key="1">
    <citation type="submission" date="2016-10" db="EMBL/GenBank/DDBJ databases">
        <authorList>
            <person name="Varghese N."/>
            <person name="Submissions S."/>
        </authorList>
    </citation>
    <scope>NUCLEOTIDE SEQUENCE [LARGE SCALE GENOMIC DNA]</scope>
    <source>
        <strain evidence="2">DSM 8344</strain>
    </source>
</reference>